<keyword evidence="5" id="KW-1185">Reference proteome</keyword>
<protein>
    <submittedName>
        <fullName evidence="3">Quinol monooxygenase YgiN</fullName>
    </submittedName>
</protein>
<accession>A0A7W6AGG4</accession>
<evidence type="ECO:0000313" key="4">
    <source>
        <dbReference type="Proteomes" id="UP000517759"/>
    </source>
</evidence>
<gene>
    <name evidence="2" type="ORF">GCM10007884_31920</name>
    <name evidence="3" type="ORF">GGR33_000569</name>
</gene>
<dbReference type="EMBL" id="BSPG01000019">
    <property type="protein sequence ID" value="GLS45203.1"/>
    <property type="molecule type" value="Genomic_DNA"/>
</dbReference>
<feature type="domain" description="ABM" evidence="1">
    <location>
        <begin position="20"/>
        <end position="70"/>
    </location>
</feature>
<proteinExistence type="predicted"/>
<dbReference type="Pfam" id="PF03992">
    <property type="entry name" value="ABM"/>
    <property type="match status" value="1"/>
</dbReference>
<evidence type="ECO:0000313" key="2">
    <source>
        <dbReference type="EMBL" id="GLS45203.1"/>
    </source>
</evidence>
<reference evidence="2" key="1">
    <citation type="journal article" date="2014" name="Int. J. Syst. Evol. Microbiol.">
        <title>Complete genome of a new Firmicutes species belonging to the dominant human colonic microbiota ('Ruminococcus bicirculans') reveals two chromosomes and a selective capacity to utilize plant glucans.</title>
        <authorList>
            <consortium name="NISC Comparative Sequencing Program"/>
            <person name="Wegmann U."/>
            <person name="Louis P."/>
            <person name="Goesmann A."/>
            <person name="Henrissat B."/>
            <person name="Duncan S.H."/>
            <person name="Flint H.J."/>
        </authorList>
    </citation>
    <scope>NUCLEOTIDE SEQUENCE</scope>
    <source>
        <strain evidence="2">NBRC 107710</strain>
    </source>
</reference>
<dbReference type="InterPro" id="IPR011008">
    <property type="entry name" value="Dimeric_a/b-barrel"/>
</dbReference>
<reference evidence="5" key="2">
    <citation type="journal article" date="2019" name="Int. J. Syst. Evol. Microbiol.">
        <title>The Global Catalogue of Microorganisms (GCM) 10K type strain sequencing project: providing services to taxonomists for standard genome sequencing and annotation.</title>
        <authorList>
            <consortium name="The Broad Institute Genomics Platform"/>
            <consortium name="The Broad Institute Genome Sequencing Center for Infectious Disease"/>
            <person name="Wu L."/>
            <person name="Ma J."/>
        </authorList>
    </citation>
    <scope>NUCLEOTIDE SEQUENCE [LARGE SCALE GENOMIC DNA]</scope>
    <source>
        <strain evidence="5">NBRC 107710</strain>
    </source>
</reference>
<organism evidence="3 4">
    <name type="scientific">Methylobacterium brachythecii</name>
    <dbReference type="NCBI Taxonomy" id="1176177"/>
    <lineage>
        <taxon>Bacteria</taxon>
        <taxon>Pseudomonadati</taxon>
        <taxon>Pseudomonadota</taxon>
        <taxon>Alphaproteobacteria</taxon>
        <taxon>Hyphomicrobiales</taxon>
        <taxon>Methylobacteriaceae</taxon>
        <taxon>Methylobacterium</taxon>
    </lineage>
</organism>
<keyword evidence="3" id="KW-0560">Oxidoreductase</keyword>
<dbReference type="RefSeq" id="WP_183501847.1">
    <property type="nucleotide sequence ID" value="NZ_BSPG01000019.1"/>
</dbReference>
<dbReference type="GO" id="GO:0004497">
    <property type="term" value="F:monooxygenase activity"/>
    <property type="evidence" value="ECO:0007669"/>
    <property type="project" value="UniProtKB-KW"/>
</dbReference>
<evidence type="ECO:0000259" key="1">
    <source>
        <dbReference type="Pfam" id="PF03992"/>
    </source>
</evidence>
<name>A0A7W6AGG4_9HYPH</name>
<evidence type="ECO:0000313" key="5">
    <source>
        <dbReference type="Proteomes" id="UP001156881"/>
    </source>
</evidence>
<dbReference type="Proteomes" id="UP001156881">
    <property type="component" value="Unassembled WGS sequence"/>
</dbReference>
<dbReference type="Gene3D" id="3.30.70.100">
    <property type="match status" value="1"/>
</dbReference>
<dbReference type="EMBL" id="JACIDN010000001">
    <property type="protein sequence ID" value="MBB3901089.1"/>
    <property type="molecule type" value="Genomic_DNA"/>
</dbReference>
<dbReference type="SUPFAM" id="SSF54909">
    <property type="entry name" value="Dimeric alpha+beta barrel"/>
    <property type="match status" value="1"/>
</dbReference>
<keyword evidence="3" id="KW-0503">Monooxygenase</keyword>
<evidence type="ECO:0000313" key="3">
    <source>
        <dbReference type="EMBL" id="MBB3901089.1"/>
    </source>
</evidence>
<comment type="caution">
    <text evidence="3">The sequence shown here is derived from an EMBL/GenBank/DDBJ whole genome shotgun (WGS) entry which is preliminary data.</text>
</comment>
<dbReference type="InterPro" id="IPR007138">
    <property type="entry name" value="ABM_dom"/>
</dbReference>
<reference evidence="3 4" key="3">
    <citation type="submission" date="2020-08" db="EMBL/GenBank/DDBJ databases">
        <title>Genomic Encyclopedia of Type Strains, Phase IV (KMG-IV): sequencing the most valuable type-strain genomes for metagenomic binning, comparative biology and taxonomic classification.</title>
        <authorList>
            <person name="Goeker M."/>
        </authorList>
    </citation>
    <scope>NUCLEOTIDE SEQUENCE [LARGE SCALE GENOMIC DNA]</scope>
    <source>
        <strain evidence="3 4">DSM 24105</strain>
    </source>
</reference>
<reference evidence="2" key="4">
    <citation type="submission" date="2023-01" db="EMBL/GenBank/DDBJ databases">
        <title>Draft genome sequence of Methylobacterium brachythecii strain NBRC 107710.</title>
        <authorList>
            <person name="Sun Q."/>
            <person name="Mori K."/>
        </authorList>
    </citation>
    <scope>NUCLEOTIDE SEQUENCE</scope>
    <source>
        <strain evidence="2">NBRC 107710</strain>
    </source>
</reference>
<dbReference type="AlphaFoldDB" id="A0A7W6AGG4"/>
<dbReference type="Proteomes" id="UP000517759">
    <property type="component" value="Unassembled WGS sequence"/>
</dbReference>
<sequence length="94" mass="10783">MQFVLIIHDVADYGAWKGVFDDAASIRREAGEISYQVLCDETDPNKVVHFSHWRSLDEARAFFESERLVEIRRQAGVAAPEFLYLHQRDSGVLS</sequence>